<comment type="subcellular location">
    <subcellularLocation>
        <location evidence="1">Membrane</location>
        <topology evidence="1">Single-pass membrane protein</topology>
    </subcellularLocation>
</comment>
<keyword evidence="11" id="KW-1185">Reference proteome</keyword>
<feature type="transmembrane region" description="Helical" evidence="6">
    <location>
        <begin position="12"/>
        <end position="32"/>
    </location>
</feature>
<evidence type="ECO:0000256" key="5">
    <source>
        <dbReference type="ARBA" id="ARBA00023136"/>
    </source>
</evidence>
<protein>
    <submittedName>
        <fullName evidence="7">Uncharacterized protein</fullName>
    </submittedName>
</protein>
<accession>A0A814FXT0</accession>
<organism evidence="7 10">
    <name type="scientific">Rotaria sordida</name>
    <dbReference type="NCBI Taxonomy" id="392033"/>
    <lineage>
        <taxon>Eukaryota</taxon>
        <taxon>Metazoa</taxon>
        <taxon>Spiralia</taxon>
        <taxon>Gnathifera</taxon>
        <taxon>Rotifera</taxon>
        <taxon>Eurotatoria</taxon>
        <taxon>Bdelloidea</taxon>
        <taxon>Philodinida</taxon>
        <taxon>Philodinidae</taxon>
        <taxon>Rotaria</taxon>
    </lineage>
</organism>
<comment type="caution">
    <text evidence="7">The sequence shown here is derived from an EMBL/GenBank/DDBJ whole genome shotgun (WGS) entry which is preliminary data.</text>
</comment>
<comment type="similarity">
    <text evidence="2">Belongs to the SMIM12 family.</text>
</comment>
<dbReference type="GO" id="GO:0016020">
    <property type="term" value="C:membrane"/>
    <property type="evidence" value="ECO:0007669"/>
    <property type="project" value="UniProtKB-SubCell"/>
</dbReference>
<keyword evidence="4 6" id="KW-1133">Transmembrane helix</keyword>
<dbReference type="EMBL" id="CAJNOT010000451">
    <property type="protein sequence ID" value="CAF0986310.1"/>
    <property type="molecule type" value="Genomic_DNA"/>
</dbReference>
<evidence type="ECO:0000256" key="3">
    <source>
        <dbReference type="ARBA" id="ARBA00022692"/>
    </source>
</evidence>
<sequence>MVWNIIIPIVGRYATIITLPVAIILGSLGYVIERRIRGTPYTPVPHEKTIIDERVERQNQQQITASPYKMDTVVPKTIFERNNPDDLKKFR</sequence>
<evidence type="ECO:0000313" key="10">
    <source>
        <dbReference type="Proteomes" id="UP000663864"/>
    </source>
</evidence>
<dbReference type="Proteomes" id="UP000663864">
    <property type="component" value="Unassembled WGS sequence"/>
</dbReference>
<evidence type="ECO:0000256" key="6">
    <source>
        <dbReference type="SAM" id="Phobius"/>
    </source>
</evidence>
<dbReference type="PANTHER" id="PTHR28599">
    <property type="entry name" value="SMALL INTEGRAL MEMBRANE PROTEIN 12"/>
    <property type="match status" value="1"/>
</dbReference>
<evidence type="ECO:0000313" key="7">
    <source>
        <dbReference type="EMBL" id="CAF0986310.1"/>
    </source>
</evidence>
<dbReference type="PANTHER" id="PTHR28599:SF1">
    <property type="entry name" value="SMALL INTEGRAL MEMBRANE PROTEIN 12"/>
    <property type="match status" value="1"/>
</dbReference>
<keyword evidence="5 6" id="KW-0472">Membrane</keyword>
<dbReference type="InterPro" id="IPR031933">
    <property type="entry name" value="UPF0767"/>
</dbReference>
<evidence type="ECO:0000313" key="8">
    <source>
        <dbReference type="EMBL" id="CAF1170902.1"/>
    </source>
</evidence>
<dbReference type="Pfam" id="PF15990">
    <property type="entry name" value="UPF0767"/>
    <property type="match status" value="1"/>
</dbReference>
<dbReference type="AlphaFoldDB" id="A0A814FXT0"/>
<dbReference type="EMBL" id="CAJNOL010000701">
    <property type="protein sequence ID" value="CAF1170902.1"/>
    <property type="molecule type" value="Genomic_DNA"/>
</dbReference>
<gene>
    <name evidence="9" type="ORF">JBS370_LOCUS5802</name>
    <name evidence="8" type="ORF">JXQ802_LOCUS22790</name>
    <name evidence="7" type="ORF">ZHD862_LOCUS11779</name>
</gene>
<evidence type="ECO:0000313" key="9">
    <source>
        <dbReference type="EMBL" id="CAF3640917.1"/>
    </source>
</evidence>
<reference evidence="7" key="1">
    <citation type="submission" date="2021-02" db="EMBL/GenBank/DDBJ databases">
        <authorList>
            <person name="Nowell W R."/>
        </authorList>
    </citation>
    <scope>NUCLEOTIDE SEQUENCE</scope>
</reference>
<dbReference type="Proteomes" id="UP000663870">
    <property type="component" value="Unassembled WGS sequence"/>
</dbReference>
<evidence type="ECO:0000256" key="1">
    <source>
        <dbReference type="ARBA" id="ARBA00004167"/>
    </source>
</evidence>
<dbReference type="EMBL" id="CAJOBD010000306">
    <property type="protein sequence ID" value="CAF3640917.1"/>
    <property type="molecule type" value="Genomic_DNA"/>
</dbReference>
<name>A0A814FXT0_9BILA</name>
<dbReference type="Proteomes" id="UP000663836">
    <property type="component" value="Unassembled WGS sequence"/>
</dbReference>
<keyword evidence="3 6" id="KW-0812">Transmembrane</keyword>
<proteinExistence type="inferred from homology"/>
<evidence type="ECO:0000256" key="2">
    <source>
        <dbReference type="ARBA" id="ARBA00007304"/>
    </source>
</evidence>
<evidence type="ECO:0000256" key="4">
    <source>
        <dbReference type="ARBA" id="ARBA00022989"/>
    </source>
</evidence>
<evidence type="ECO:0000313" key="11">
    <source>
        <dbReference type="Proteomes" id="UP000663870"/>
    </source>
</evidence>